<keyword evidence="2" id="KW-1133">Transmembrane helix</keyword>
<accession>A0A7S1P078</accession>
<feature type="transmembrane region" description="Helical" evidence="2">
    <location>
        <begin position="228"/>
        <end position="247"/>
    </location>
</feature>
<sequence>MGCAAYHPCSRCAMISILLACELVLLPLTGSFWREAESAHASYGQWSYGRIVVKQRMGLQFYTVTVVVHRCSSDVTACFARNGVHCRDKSVQAPPFGDSEVAFEQCHMVLSEVSAFSSFCSSWSSYGRLRDKAAERDDHKMKAAWDKMKWAGILVYWASSAAFALAAAGLVCECRKPTNLATGTMISAAFVLVLLGGVLWRDWPGHDLCFGNGDMHGAECSLGFAATWFGRSFYLFSFGVFLYWGALAKDTLSKRRSSLPPPVPFPQPPAHPLPAVVGNVTKDSTGGDWEGDS</sequence>
<name>A0A7S1P078_9ALVE</name>
<evidence type="ECO:0000256" key="1">
    <source>
        <dbReference type="SAM" id="MobiDB-lite"/>
    </source>
</evidence>
<protein>
    <submittedName>
        <fullName evidence="3">Uncharacterized protein</fullName>
    </submittedName>
</protein>
<feature type="transmembrane region" description="Helical" evidence="2">
    <location>
        <begin position="179"/>
        <end position="200"/>
    </location>
</feature>
<evidence type="ECO:0000256" key="2">
    <source>
        <dbReference type="SAM" id="Phobius"/>
    </source>
</evidence>
<dbReference type="EMBL" id="HBGB01011477">
    <property type="protein sequence ID" value="CAD9051512.1"/>
    <property type="molecule type" value="Transcribed_RNA"/>
</dbReference>
<gene>
    <name evidence="3" type="ORF">VBRA1451_LOCUS6574</name>
</gene>
<organism evidence="3">
    <name type="scientific">Vitrella brassicaformis</name>
    <dbReference type="NCBI Taxonomy" id="1169539"/>
    <lineage>
        <taxon>Eukaryota</taxon>
        <taxon>Sar</taxon>
        <taxon>Alveolata</taxon>
        <taxon>Colpodellida</taxon>
        <taxon>Vitrellaceae</taxon>
        <taxon>Vitrella</taxon>
    </lineage>
</organism>
<feature type="compositionally biased region" description="Pro residues" evidence="1">
    <location>
        <begin position="259"/>
        <end position="272"/>
    </location>
</feature>
<reference evidence="3" key="1">
    <citation type="submission" date="2021-01" db="EMBL/GenBank/DDBJ databases">
        <authorList>
            <person name="Corre E."/>
            <person name="Pelletier E."/>
            <person name="Niang G."/>
            <person name="Scheremetjew M."/>
            <person name="Finn R."/>
            <person name="Kale V."/>
            <person name="Holt S."/>
            <person name="Cochrane G."/>
            <person name="Meng A."/>
            <person name="Brown T."/>
            <person name="Cohen L."/>
        </authorList>
    </citation>
    <scope>NUCLEOTIDE SEQUENCE</scope>
    <source>
        <strain evidence="3">CCMP3346</strain>
    </source>
</reference>
<keyword evidence="2" id="KW-0812">Transmembrane</keyword>
<dbReference type="AlphaFoldDB" id="A0A7S1P078"/>
<keyword evidence="2" id="KW-0472">Membrane</keyword>
<feature type="transmembrane region" description="Helical" evidence="2">
    <location>
        <begin position="12"/>
        <end position="33"/>
    </location>
</feature>
<feature type="transmembrane region" description="Helical" evidence="2">
    <location>
        <begin position="150"/>
        <end position="172"/>
    </location>
</feature>
<feature type="region of interest" description="Disordered" evidence="1">
    <location>
        <begin position="258"/>
        <end position="293"/>
    </location>
</feature>
<proteinExistence type="predicted"/>
<evidence type="ECO:0000313" key="3">
    <source>
        <dbReference type="EMBL" id="CAD9051512.1"/>
    </source>
</evidence>